<dbReference type="PROSITE" id="PS50977">
    <property type="entry name" value="HTH_TETR_2"/>
    <property type="match status" value="2"/>
</dbReference>
<dbReference type="AlphaFoldDB" id="A0A848DIP7"/>
<keyword evidence="6" id="KW-1185">Reference proteome</keyword>
<evidence type="ECO:0000256" key="1">
    <source>
        <dbReference type="ARBA" id="ARBA00023125"/>
    </source>
</evidence>
<protein>
    <submittedName>
        <fullName evidence="5">Helix-turn-helix transcriptional regulator</fullName>
    </submittedName>
</protein>
<dbReference type="Gene3D" id="1.10.10.60">
    <property type="entry name" value="Homeodomain-like"/>
    <property type="match status" value="2"/>
</dbReference>
<dbReference type="SUPFAM" id="SSF46689">
    <property type="entry name" value="Homeodomain-like"/>
    <property type="match status" value="2"/>
</dbReference>
<dbReference type="Proteomes" id="UP000586918">
    <property type="component" value="Unassembled WGS sequence"/>
</dbReference>
<dbReference type="InterPro" id="IPR050109">
    <property type="entry name" value="HTH-type_TetR-like_transc_reg"/>
</dbReference>
<evidence type="ECO:0000256" key="3">
    <source>
        <dbReference type="SAM" id="MobiDB-lite"/>
    </source>
</evidence>
<evidence type="ECO:0000256" key="2">
    <source>
        <dbReference type="PROSITE-ProRule" id="PRU00335"/>
    </source>
</evidence>
<proteinExistence type="predicted"/>
<evidence type="ECO:0000313" key="6">
    <source>
        <dbReference type="Proteomes" id="UP000586918"/>
    </source>
</evidence>
<dbReference type="InterPro" id="IPR009057">
    <property type="entry name" value="Homeodomain-like_sf"/>
</dbReference>
<dbReference type="Pfam" id="PF00440">
    <property type="entry name" value="TetR_N"/>
    <property type="match status" value="1"/>
</dbReference>
<evidence type="ECO:0000313" key="5">
    <source>
        <dbReference type="EMBL" id="NMH92445.1"/>
    </source>
</evidence>
<feature type="DNA-binding region" description="H-T-H motif" evidence="2">
    <location>
        <begin position="250"/>
        <end position="269"/>
    </location>
</feature>
<dbReference type="InterPro" id="IPR001647">
    <property type="entry name" value="HTH_TetR"/>
</dbReference>
<feature type="DNA-binding region" description="H-T-H motif" evidence="2">
    <location>
        <begin position="48"/>
        <end position="67"/>
    </location>
</feature>
<dbReference type="PANTHER" id="PTHR30055">
    <property type="entry name" value="HTH-TYPE TRANSCRIPTIONAL REGULATOR RUTR"/>
    <property type="match status" value="1"/>
</dbReference>
<organism evidence="5 6">
    <name type="scientific">Pseudonocardia bannensis</name>
    <dbReference type="NCBI Taxonomy" id="630973"/>
    <lineage>
        <taxon>Bacteria</taxon>
        <taxon>Bacillati</taxon>
        <taxon>Actinomycetota</taxon>
        <taxon>Actinomycetes</taxon>
        <taxon>Pseudonocardiales</taxon>
        <taxon>Pseudonocardiaceae</taxon>
        <taxon>Pseudonocardia</taxon>
    </lineage>
</organism>
<reference evidence="5 6" key="1">
    <citation type="submission" date="2020-04" db="EMBL/GenBank/DDBJ databases">
        <authorList>
            <person name="Klaysubun C."/>
            <person name="Duangmal K."/>
            <person name="Lipun K."/>
        </authorList>
    </citation>
    <scope>NUCLEOTIDE SEQUENCE [LARGE SCALE GENOMIC DNA]</scope>
    <source>
        <strain evidence="5 6">DSM 45300</strain>
    </source>
</reference>
<dbReference type="GO" id="GO:0000976">
    <property type="term" value="F:transcription cis-regulatory region binding"/>
    <property type="evidence" value="ECO:0007669"/>
    <property type="project" value="TreeGrafter"/>
</dbReference>
<name>A0A848DIP7_9PSEU</name>
<gene>
    <name evidence="5" type="ORF">HF519_12860</name>
</gene>
<keyword evidence="1 2" id="KW-0238">DNA-binding</keyword>
<comment type="caution">
    <text evidence="5">The sequence shown here is derived from an EMBL/GenBank/DDBJ whole genome shotgun (WGS) entry which is preliminary data.</text>
</comment>
<dbReference type="RefSeq" id="WP_169413155.1">
    <property type="nucleotide sequence ID" value="NZ_JAAXKZ010000039.1"/>
</dbReference>
<feature type="domain" description="HTH tetR-type" evidence="4">
    <location>
        <begin position="25"/>
        <end position="85"/>
    </location>
</feature>
<feature type="region of interest" description="Disordered" evidence="3">
    <location>
        <begin position="203"/>
        <end position="228"/>
    </location>
</feature>
<feature type="domain" description="HTH tetR-type" evidence="4">
    <location>
        <begin position="227"/>
        <end position="287"/>
    </location>
</feature>
<dbReference type="EMBL" id="JAAXKZ010000039">
    <property type="protein sequence ID" value="NMH92445.1"/>
    <property type="molecule type" value="Genomic_DNA"/>
</dbReference>
<evidence type="ECO:0000259" key="4">
    <source>
        <dbReference type="PROSITE" id="PS50977"/>
    </source>
</evidence>
<dbReference type="PRINTS" id="PR00455">
    <property type="entry name" value="HTHTETR"/>
</dbReference>
<dbReference type="Gene3D" id="1.10.357.10">
    <property type="entry name" value="Tetracycline Repressor, domain 2"/>
    <property type="match status" value="2"/>
</dbReference>
<feature type="region of interest" description="Disordered" evidence="3">
    <location>
        <begin position="1"/>
        <end position="25"/>
    </location>
</feature>
<sequence>MPSAETNKPGGRTATTTPEFSRRPLDRKSEIADNAGRLFSRHGFHAVRMDDIAAESGITARALYRHYRNKKALLSFVIRQDQDRVLKALREAHSRDASLDDVIEALTISALTTPHLGVLWQREARHLELEDLATTRSGTRELAHLVQAAIFRENPSVDPFKAEVRAYSTLSIVTSAGYYEARMPQRHLHRLIAAACQASVSTVTGPSHQNDAPRSAASDRPSHRVPTSRREQLINAAALALRRHGFGGTSIDDFGADISLVGPGIYRYFENKASVLLTVISRFHEWVTYETYRALAETADDDDVLRALVRAYIQVAAAALDLHAVTITESLELTNGPAEVMSRQRADHLAEWQRWLATARPDLSDRVVHALATAARTMVDDLARIPHLWGNPSFPDELTETTLSVLYDTVIEHMDAPSPAGESGVDAE</sequence>
<feature type="compositionally biased region" description="Polar residues" evidence="3">
    <location>
        <begin position="203"/>
        <end position="212"/>
    </location>
</feature>
<dbReference type="PANTHER" id="PTHR30055:SF237">
    <property type="entry name" value="TRANSCRIPTIONAL REPRESSOR MCE3R"/>
    <property type="match status" value="1"/>
</dbReference>
<accession>A0A848DIP7</accession>
<dbReference type="GO" id="GO:0003700">
    <property type="term" value="F:DNA-binding transcription factor activity"/>
    <property type="evidence" value="ECO:0007669"/>
    <property type="project" value="TreeGrafter"/>
</dbReference>